<accession>A0A6P2V7Z2</accession>
<gene>
    <name evidence="1" type="ORF">BLA39750_01057</name>
</gene>
<dbReference type="EMBL" id="CABVQN010000004">
    <property type="protein sequence ID" value="VWC78977.1"/>
    <property type="molecule type" value="Genomic_DNA"/>
</dbReference>
<sequence length="79" mass="8264">MRPAVLVAALLTGGAISATVGAYVGYGKGYERGGLDARQVAMRNMASGVSTLMTNGFSIRLTDGVEKRYILKPVEAQAD</sequence>
<dbReference type="Proteomes" id="UP000494110">
    <property type="component" value="Unassembled WGS sequence"/>
</dbReference>
<reference evidence="1 2" key="1">
    <citation type="submission" date="2019-09" db="EMBL/GenBank/DDBJ databases">
        <authorList>
            <person name="Depoorter E."/>
        </authorList>
    </citation>
    <scope>NUCLEOTIDE SEQUENCE [LARGE SCALE GENOMIC DNA]</scope>
    <source>
        <strain evidence="1">R-39750</strain>
    </source>
</reference>
<evidence type="ECO:0000313" key="2">
    <source>
        <dbReference type="Proteomes" id="UP000494110"/>
    </source>
</evidence>
<organism evidence="1 2">
    <name type="scientific">Burkholderia lata (strain ATCC 17760 / DSM 23089 / LMG 22485 / NCIMB 9086 / R18194 / 383)</name>
    <dbReference type="NCBI Taxonomy" id="482957"/>
    <lineage>
        <taxon>Bacteria</taxon>
        <taxon>Pseudomonadati</taxon>
        <taxon>Pseudomonadota</taxon>
        <taxon>Betaproteobacteria</taxon>
        <taxon>Burkholderiales</taxon>
        <taxon>Burkholderiaceae</taxon>
        <taxon>Burkholderia</taxon>
        <taxon>Burkholderia cepacia complex</taxon>
    </lineage>
</organism>
<name>A0A6P2V7Z2_BURL3</name>
<dbReference type="AlphaFoldDB" id="A0A6P2V7Z2"/>
<proteinExistence type="predicted"/>
<evidence type="ECO:0000313" key="1">
    <source>
        <dbReference type="EMBL" id="VWC78977.1"/>
    </source>
</evidence>
<protein>
    <submittedName>
        <fullName evidence="1">Uncharacterized protein</fullName>
    </submittedName>
</protein>